<dbReference type="GeneID" id="91097076"/>
<dbReference type="EMBL" id="CP144105">
    <property type="protein sequence ID" value="WWC91461.1"/>
    <property type="molecule type" value="Genomic_DNA"/>
</dbReference>
<accession>A0AAX4K1K5</accession>
<evidence type="ECO:0000256" key="2">
    <source>
        <dbReference type="SAM" id="SignalP"/>
    </source>
</evidence>
<organism evidence="3 4">
    <name type="scientific">Kwoniella dendrophila CBS 6074</name>
    <dbReference type="NCBI Taxonomy" id="1295534"/>
    <lineage>
        <taxon>Eukaryota</taxon>
        <taxon>Fungi</taxon>
        <taxon>Dikarya</taxon>
        <taxon>Basidiomycota</taxon>
        <taxon>Agaricomycotina</taxon>
        <taxon>Tremellomycetes</taxon>
        <taxon>Tremellales</taxon>
        <taxon>Cryptococcaceae</taxon>
        <taxon>Kwoniella</taxon>
    </lineage>
</organism>
<feature type="region of interest" description="Disordered" evidence="1">
    <location>
        <begin position="507"/>
        <end position="556"/>
    </location>
</feature>
<evidence type="ECO:0000256" key="1">
    <source>
        <dbReference type="SAM" id="MobiDB-lite"/>
    </source>
</evidence>
<proteinExistence type="predicted"/>
<feature type="region of interest" description="Disordered" evidence="1">
    <location>
        <begin position="32"/>
        <end position="70"/>
    </location>
</feature>
<evidence type="ECO:0000313" key="4">
    <source>
        <dbReference type="Proteomes" id="UP001355207"/>
    </source>
</evidence>
<feature type="compositionally biased region" description="Low complexity" evidence="1">
    <location>
        <begin position="574"/>
        <end position="592"/>
    </location>
</feature>
<protein>
    <submittedName>
        <fullName evidence="3">Uncharacterized protein</fullName>
    </submittedName>
</protein>
<feature type="compositionally biased region" description="Polar residues" evidence="1">
    <location>
        <begin position="32"/>
        <end position="57"/>
    </location>
</feature>
<name>A0AAX4K1K5_9TREE</name>
<feature type="compositionally biased region" description="Polar residues" evidence="1">
    <location>
        <begin position="507"/>
        <end position="531"/>
    </location>
</feature>
<dbReference type="RefSeq" id="XP_066078223.1">
    <property type="nucleotide sequence ID" value="XM_066222126.1"/>
</dbReference>
<keyword evidence="2" id="KW-0732">Signal</keyword>
<dbReference type="AlphaFoldDB" id="A0AAX4K1K5"/>
<feature type="region of interest" description="Disordered" evidence="1">
    <location>
        <begin position="574"/>
        <end position="604"/>
    </location>
</feature>
<reference evidence="3 4" key="1">
    <citation type="submission" date="2024-01" db="EMBL/GenBank/DDBJ databases">
        <title>Comparative genomics of Cryptococcus and Kwoniella reveals pathogenesis evolution and contrasting modes of karyotype evolution via chromosome fusion or intercentromeric recombination.</title>
        <authorList>
            <person name="Coelho M.A."/>
            <person name="David-Palma M."/>
            <person name="Shea T."/>
            <person name="Bowers K."/>
            <person name="McGinley-Smith S."/>
            <person name="Mohammad A.W."/>
            <person name="Gnirke A."/>
            <person name="Yurkov A.M."/>
            <person name="Nowrousian M."/>
            <person name="Sun S."/>
            <person name="Cuomo C.A."/>
            <person name="Heitman J."/>
        </authorList>
    </citation>
    <scope>NUCLEOTIDE SEQUENCE [LARGE SCALE GENOMIC DNA]</scope>
    <source>
        <strain evidence="3 4">CBS 6074</strain>
    </source>
</reference>
<dbReference type="Proteomes" id="UP001355207">
    <property type="component" value="Chromosome 8"/>
</dbReference>
<feature type="compositionally biased region" description="Polar residues" evidence="1">
    <location>
        <begin position="593"/>
        <end position="602"/>
    </location>
</feature>
<evidence type="ECO:0000313" key="3">
    <source>
        <dbReference type="EMBL" id="WWC91461.1"/>
    </source>
</evidence>
<feature type="compositionally biased region" description="Low complexity" evidence="1">
    <location>
        <begin position="96"/>
        <end position="118"/>
    </location>
</feature>
<feature type="chain" id="PRO_5043881452" evidence="2">
    <location>
        <begin position="23"/>
        <end position="721"/>
    </location>
</feature>
<feature type="compositionally biased region" description="Low complexity" evidence="1">
    <location>
        <begin position="538"/>
        <end position="549"/>
    </location>
</feature>
<sequence length="721" mass="72250">MKFSTTPILLTSLALSSTATFGAPLPPVPNSKFTSSPSLNGNTNNSKNLGLGNSRSPNPDDYQDSPKIGGNNNVSPLLGVGVGLNALSLGNINIDTKPNSKNSNTNSNPNSNPNNGLGLDVGLGNGLIGIGGMGRPNKRQLPQIPSPSNPTIPTNGVIPTSVPMIPQTAKSGLDVAGVTGLPQGQGLDSTVNGLGVNSLQPNQVISTASSGLNGLPLVGNIASSLPLQGLTGTLGGLTNGLPLQGLTGTVGGLTNGLPLQGLTGTVGGLTNGLPLQGLTNTVGGLTNGLPLQGVTGTLGGLTNGLPLQGLTGTLGGLTNGLPLQGLTNTVGGLTNGLPLQGTLNGLTGNLPLQGLTGTVGSLTNGLPLQGLTGTVQGLAANGPLSSVTQPINGIVGSLSANDPTAAVNSLSQGVTSTASNVAGQAPNTPALGNIVQSLGQNTYLLSSGQILRLASDISGMSGTGSTTAPALNGLRSIEVEGKMYIINPAGQLVGTLTLPATSTIGLYQDQNQDSDPLSFIDNNQSQSNSQYDLDDGWNSNNNPYPNLDNQGLLPLSSQPDATELVAQSMQGYEPNKSYLSSSSSTYTPENTSAYQDDTQNQGVLDVPPQPDQTWGQMTGSRMTTGIPTPIAEVTSSDSSMWGGMIPTATSTTISDLLQPTAAITAIPTASSISATGTPAEGWGEWVTGGVPTALPTAYWNNDIDDGAIGSAMVPQTSSGLA</sequence>
<gene>
    <name evidence="3" type="ORF">L201_006407</name>
</gene>
<keyword evidence="4" id="KW-1185">Reference proteome</keyword>
<feature type="signal peptide" evidence="2">
    <location>
        <begin position="1"/>
        <end position="22"/>
    </location>
</feature>
<feature type="region of interest" description="Disordered" evidence="1">
    <location>
        <begin position="95"/>
        <end position="119"/>
    </location>
</feature>